<dbReference type="InterPro" id="IPR018062">
    <property type="entry name" value="HTH_AraC-typ_CS"/>
</dbReference>
<evidence type="ECO:0000256" key="3">
    <source>
        <dbReference type="ARBA" id="ARBA00023163"/>
    </source>
</evidence>
<dbReference type="InterPro" id="IPR050204">
    <property type="entry name" value="AraC_XylS_family_regulators"/>
</dbReference>
<dbReference type="InterPro" id="IPR018060">
    <property type="entry name" value="HTH_AraC"/>
</dbReference>
<feature type="domain" description="HTH araC/xylS-type" evidence="4">
    <location>
        <begin position="218"/>
        <end position="318"/>
    </location>
</feature>
<dbReference type="Proteomes" id="UP001500689">
    <property type="component" value="Unassembled WGS sequence"/>
</dbReference>
<gene>
    <name evidence="5" type="ORF">GCM10022222_09080</name>
</gene>
<dbReference type="Pfam" id="PF12833">
    <property type="entry name" value="HTH_18"/>
    <property type="match status" value="1"/>
</dbReference>
<dbReference type="SMART" id="SM00342">
    <property type="entry name" value="HTH_ARAC"/>
    <property type="match status" value="1"/>
</dbReference>
<dbReference type="PROSITE" id="PS00041">
    <property type="entry name" value="HTH_ARAC_FAMILY_1"/>
    <property type="match status" value="1"/>
</dbReference>
<evidence type="ECO:0000259" key="4">
    <source>
        <dbReference type="PROSITE" id="PS01124"/>
    </source>
</evidence>
<dbReference type="PANTHER" id="PTHR46796">
    <property type="entry name" value="HTH-TYPE TRANSCRIPTIONAL ACTIVATOR RHAS-RELATED"/>
    <property type="match status" value="1"/>
</dbReference>
<keyword evidence="2" id="KW-0238">DNA-binding</keyword>
<dbReference type="PROSITE" id="PS01124">
    <property type="entry name" value="HTH_ARAC_FAMILY_2"/>
    <property type="match status" value="1"/>
</dbReference>
<evidence type="ECO:0000313" key="6">
    <source>
        <dbReference type="Proteomes" id="UP001500689"/>
    </source>
</evidence>
<dbReference type="Pfam" id="PF14525">
    <property type="entry name" value="AraC_binding_2"/>
    <property type="match status" value="1"/>
</dbReference>
<name>A0ABP6V4L7_9PSEU</name>
<keyword evidence="6" id="KW-1185">Reference proteome</keyword>
<evidence type="ECO:0000256" key="1">
    <source>
        <dbReference type="ARBA" id="ARBA00023015"/>
    </source>
</evidence>
<evidence type="ECO:0000256" key="2">
    <source>
        <dbReference type="ARBA" id="ARBA00023125"/>
    </source>
</evidence>
<accession>A0ABP6V4L7</accession>
<dbReference type="InterPro" id="IPR009057">
    <property type="entry name" value="Homeodomain-like_sf"/>
</dbReference>
<keyword evidence="3" id="KW-0804">Transcription</keyword>
<dbReference type="RefSeq" id="WP_344855538.1">
    <property type="nucleotide sequence ID" value="NZ_BAAAZN010000001.1"/>
</dbReference>
<dbReference type="InterPro" id="IPR035418">
    <property type="entry name" value="AraC-bd_2"/>
</dbReference>
<dbReference type="PANTHER" id="PTHR46796:SF12">
    <property type="entry name" value="HTH-TYPE DNA-BINDING TRANSCRIPTIONAL ACTIVATOR EUTR"/>
    <property type="match status" value="1"/>
</dbReference>
<comment type="caution">
    <text evidence="5">The sequence shown here is derived from an EMBL/GenBank/DDBJ whole genome shotgun (WGS) entry which is preliminary data.</text>
</comment>
<evidence type="ECO:0000313" key="5">
    <source>
        <dbReference type="EMBL" id="GAA3528249.1"/>
    </source>
</evidence>
<organism evidence="5 6">
    <name type="scientific">Amycolatopsis ultiminotia</name>
    <dbReference type="NCBI Taxonomy" id="543629"/>
    <lineage>
        <taxon>Bacteria</taxon>
        <taxon>Bacillati</taxon>
        <taxon>Actinomycetota</taxon>
        <taxon>Actinomycetes</taxon>
        <taxon>Pseudonocardiales</taxon>
        <taxon>Pseudonocardiaceae</taxon>
        <taxon>Amycolatopsis</taxon>
    </lineage>
</organism>
<keyword evidence="1" id="KW-0805">Transcription regulation</keyword>
<protein>
    <submittedName>
        <fullName evidence="5">AraC family transcriptional regulator</fullName>
    </submittedName>
</protein>
<proteinExistence type="predicted"/>
<sequence length="329" mass="35207">MGTPVPLHRYPRLRTADVDEAQSAAGRVMSSHRLRVARPREFGVRLHAVGIGSSTLLYAVYHGEAEVTALAPMDYCTLQLILAGAVDVVTDFGRRRAGAGQACVISPGERLRLRFAPGTVQVAAKLPRDVVDRGYSRLGAEPAGPVKFELAVADGSPWPALLRLAVDTVDRFDTGILPPGTGLELERVLVSALLLGQPHDPAWVRFRGGGARGYRAAGVAAEALQADPATSATPGQLARAAGVSLRTLQEGFRSRFGTTVTAYHRERRLERAHRMLSAAGESRAIAEIAVECGFGHLGRFARDYRLRYGITPSTTLHASRMTDTAAPTG</sequence>
<dbReference type="EMBL" id="BAAAZN010000001">
    <property type="protein sequence ID" value="GAA3528249.1"/>
    <property type="molecule type" value="Genomic_DNA"/>
</dbReference>
<dbReference type="SUPFAM" id="SSF46689">
    <property type="entry name" value="Homeodomain-like"/>
    <property type="match status" value="1"/>
</dbReference>
<reference evidence="6" key="1">
    <citation type="journal article" date="2019" name="Int. J. Syst. Evol. Microbiol.">
        <title>The Global Catalogue of Microorganisms (GCM) 10K type strain sequencing project: providing services to taxonomists for standard genome sequencing and annotation.</title>
        <authorList>
            <consortium name="The Broad Institute Genomics Platform"/>
            <consortium name="The Broad Institute Genome Sequencing Center for Infectious Disease"/>
            <person name="Wu L."/>
            <person name="Ma J."/>
        </authorList>
    </citation>
    <scope>NUCLEOTIDE SEQUENCE [LARGE SCALE GENOMIC DNA]</scope>
    <source>
        <strain evidence="6">JCM 16898</strain>
    </source>
</reference>
<dbReference type="Gene3D" id="1.10.10.60">
    <property type="entry name" value="Homeodomain-like"/>
    <property type="match status" value="1"/>
</dbReference>